<name>A0A8K0J635_9HYPO</name>
<comment type="caution">
    <text evidence="1">The sequence shown here is derived from an EMBL/GenBank/DDBJ whole genome shotgun (WGS) entry which is preliminary data.</text>
</comment>
<reference evidence="1" key="1">
    <citation type="journal article" date="2020" name="bioRxiv">
        <title>Whole genome comparisons of ergot fungi reveals the divergence and evolution of species within the genus Claviceps are the result of varying mechanisms driving genome evolution and host range expansion.</title>
        <authorList>
            <person name="Wyka S.A."/>
            <person name="Mondo S.J."/>
            <person name="Liu M."/>
            <person name="Dettman J."/>
            <person name="Nalam V."/>
            <person name="Broders K.D."/>
        </authorList>
    </citation>
    <scope>NUCLEOTIDE SEQUENCE</scope>
    <source>
        <strain evidence="1">CCC 489</strain>
    </source>
</reference>
<sequence length="112" mass="12219">MLTRHPMWNLLPPTYWQVDTLVLSSNRRTSPETPGGGQSGTVQISICDLKKGLRTDVEGQRPTGSGSGSGFGSGFGYGFEAPVLEHQRRQPHTSLQLMAELLFRYRSGGRAG</sequence>
<organism evidence="1 2">
    <name type="scientific">Claviceps africana</name>
    <dbReference type="NCBI Taxonomy" id="83212"/>
    <lineage>
        <taxon>Eukaryota</taxon>
        <taxon>Fungi</taxon>
        <taxon>Dikarya</taxon>
        <taxon>Ascomycota</taxon>
        <taxon>Pezizomycotina</taxon>
        <taxon>Sordariomycetes</taxon>
        <taxon>Hypocreomycetidae</taxon>
        <taxon>Hypocreales</taxon>
        <taxon>Clavicipitaceae</taxon>
        <taxon>Claviceps</taxon>
    </lineage>
</organism>
<evidence type="ECO:0000313" key="2">
    <source>
        <dbReference type="Proteomes" id="UP000811619"/>
    </source>
</evidence>
<proteinExistence type="predicted"/>
<accession>A0A8K0J635</accession>
<evidence type="ECO:0000313" key="1">
    <source>
        <dbReference type="EMBL" id="KAG5925819.1"/>
    </source>
</evidence>
<dbReference type="Proteomes" id="UP000811619">
    <property type="component" value="Unassembled WGS sequence"/>
</dbReference>
<protein>
    <submittedName>
        <fullName evidence="1">Uncharacterized protein</fullName>
    </submittedName>
</protein>
<dbReference type="AlphaFoldDB" id="A0A8K0J635"/>
<dbReference type="EMBL" id="SRPY01000333">
    <property type="protein sequence ID" value="KAG5925819.1"/>
    <property type="molecule type" value="Genomic_DNA"/>
</dbReference>
<keyword evidence="2" id="KW-1185">Reference proteome</keyword>
<gene>
    <name evidence="1" type="ORF">E4U42_003906</name>
</gene>